<evidence type="ECO:0000313" key="1">
    <source>
        <dbReference type="EMBL" id="KDQ53807.1"/>
    </source>
</evidence>
<accession>A0A067PR70</accession>
<sequence length="131" mass="14922">LNDTNYAEWCVLMEVLLVRKGLWDVVKVWETLKAVHCARGFATHLALRRKLLMAVKKDSQSMVSWIADVRRNAFKLEDIGVKVEDEDLILVLTVGLPPAYKTFVVSLDSTPPDNLILEFVIAYLLNKEAHQ</sequence>
<evidence type="ECO:0008006" key="3">
    <source>
        <dbReference type="Google" id="ProtNLM"/>
    </source>
</evidence>
<protein>
    <recommendedName>
        <fullName evidence="3">DUF4219 domain-containing protein</fullName>
    </recommendedName>
</protein>
<organism evidence="1 2">
    <name type="scientific">Jaapia argillacea MUCL 33604</name>
    <dbReference type="NCBI Taxonomy" id="933084"/>
    <lineage>
        <taxon>Eukaryota</taxon>
        <taxon>Fungi</taxon>
        <taxon>Dikarya</taxon>
        <taxon>Basidiomycota</taxon>
        <taxon>Agaricomycotina</taxon>
        <taxon>Agaricomycetes</taxon>
        <taxon>Agaricomycetidae</taxon>
        <taxon>Jaapiales</taxon>
        <taxon>Jaapiaceae</taxon>
        <taxon>Jaapia</taxon>
    </lineage>
</organism>
<dbReference type="EMBL" id="KL197732">
    <property type="protein sequence ID" value="KDQ53807.1"/>
    <property type="molecule type" value="Genomic_DNA"/>
</dbReference>
<dbReference type="Pfam" id="PF14223">
    <property type="entry name" value="Retrotran_gag_2"/>
    <property type="match status" value="1"/>
</dbReference>
<reference evidence="2" key="1">
    <citation type="journal article" date="2014" name="Proc. Natl. Acad. Sci. U.S.A.">
        <title>Extensive sampling of basidiomycete genomes demonstrates inadequacy of the white-rot/brown-rot paradigm for wood decay fungi.</title>
        <authorList>
            <person name="Riley R."/>
            <person name="Salamov A.A."/>
            <person name="Brown D.W."/>
            <person name="Nagy L.G."/>
            <person name="Floudas D."/>
            <person name="Held B.W."/>
            <person name="Levasseur A."/>
            <person name="Lombard V."/>
            <person name="Morin E."/>
            <person name="Otillar R."/>
            <person name="Lindquist E.A."/>
            <person name="Sun H."/>
            <person name="LaButti K.M."/>
            <person name="Schmutz J."/>
            <person name="Jabbour D."/>
            <person name="Luo H."/>
            <person name="Baker S.E."/>
            <person name="Pisabarro A.G."/>
            <person name="Walton J.D."/>
            <person name="Blanchette R.A."/>
            <person name="Henrissat B."/>
            <person name="Martin F."/>
            <person name="Cullen D."/>
            <person name="Hibbett D.S."/>
            <person name="Grigoriev I.V."/>
        </authorList>
    </citation>
    <scope>NUCLEOTIDE SEQUENCE [LARGE SCALE GENOMIC DNA]</scope>
    <source>
        <strain evidence="2">MUCL 33604</strain>
    </source>
</reference>
<dbReference type="OrthoDB" id="3265539at2759"/>
<dbReference type="HOGENOM" id="CLU_098164_0_0_1"/>
<dbReference type="AlphaFoldDB" id="A0A067PR70"/>
<proteinExistence type="predicted"/>
<dbReference type="InParanoid" id="A0A067PR70"/>
<feature type="non-terminal residue" evidence="1">
    <location>
        <position position="131"/>
    </location>
</feature>
<name>A0A067PR70_9AGAM</name>
<evidence type="ECO:0000313" key="2">
    <source>
        <dbReference type="Proteomes" id="UP000027265"/>
    </source>
</evidence>
<gene>
    <name evidence="1" type="ORF">JAAARDRAFT_102437</name>
</gene>
<dbReference type="Proteomes" id="UP000027265">
    <property type="component" value="Unassembled WGS sequence"/>
</dbReference>
<keyword evidence="2" id="KW-1185">Reference proteome</keyword>
<feature type="non-terminal residue" evidence="1">
    <location>
        <position position="1"/>
    </location>
</feature>
<dbReference type="STRING" id="933084.A0A067PR70"/>